<dbReference type="STRING" id="146817.SAMN04488502_106141"/>
<evidence type="ECO:0000256" key="10">
    <source>
        <dbReference type="HAMAP-Rule" id="MF_00464"/>
    </source>
</evidence>
<evidence type="ECO:0000256" key="3">
    <source>
        <dbReference type="ARBA" id="ARBA00022813"/>
    </source>
</evidence>
<dbReference type="GO" id="GO:0005829">
    <property type="term" value="C:cytosol"/>
    <property type="evidence" value="ECO:0007669"/>
    <property type="project" value="TreeGrafter"/>
</dbReference>
<comment type="similarity">
    <text evidence="10">Belongs to the prokaryotic AdoMetDC family. Type 1 subfamily.</text>
</comment>
<evidence type="ECO:0000256" key="8">
    <source>
        <dbReference type="ARBA" id="ARBA00023270"/>
    </source>
</evidence>
<dbReference type="EC" id="4.1.1.50" evidence="10"/>
<keyword evidence="3 10" id="KW-0068">Autocatalytic cleavage</keyword>
<dbReference type="UniPathway" id="UPA00331">
    <property type="reaction ID" value="UER00451"/>
</dbReference>
<dbReference type="Gene3D" id="3.30.360.110">
    <property type="entry name" value="S-adenosylmethionine decarboxylase domain"/>
    <property type="match status" value="1"/>
</dbReference>
<feature type="modified residue" description="Pyruvic acid (Ser); by autocatalysis" evidence="10">
    <location>
        <position position="63"/>
    </location>
</feature>
<dbReference type="SUPFAM" id="SSF56276">
    <property type="entry name" value="S-adenosylmethionine decarboxylase"/>
    <property type="match status" value="1"/>
</dbReference>
<feature type="active site" description="Proton donor; for catalytic activity" evidence="10">
    <location>
        <position position="83"/>
    </location>
</feature>
<dbReference type="OrthoDB" id="9793120at2"/>
<comment type="subunit">
    <text evidence="10">Heterotetramer of two alpha and two beta chains arranged as a dimer of alpha/beta heterodimers.</text>
</comment>
<organism evidence="11 12">
    <name type="scientific">Dendrosporobacter quercicolus</name>
    <dbReference type="NCBI Taxonomy" id="146817"/>
    <lineage>
        <taxon>Bacteria</taxon>
        <taxon>Bacillati</taxon>
        <taxon>Bacillota</taxon>
        <taxon>Negativicutes</taxon>
        <taxon>Selenomonadales</taxon>
        <taxon>Sporomusaceae</taxon>
        <taxon>Dendrosporobacter</taxon>
    </lineage>
</organism>
<comment type="catalytic activity">
    <reaction evidence="10">
        <text>S-adenosyl-L-methionine + H(+) = S-adenosyl 3-(methylsulfanyl)propylamine + CO2</text>
        <dbReference type="Rhea" id="RHEA:15981"/>
        <dbReference type="ChEBI" id="CHEBI:15378"/>
        <dbReference type="ChEBI" id="CHEBI:16526"/>
        <dbReference type="ChEBI" id="CHEBI:57443"/>
        <dbReference type="ChEBI" id="CHEBI:59789"/>
        <dbReference type="EC" id="4.1.1.50"/>
    </reaction>
</comment>
<evidence type="ECO:0000256" key="7">
    <source>
        <dbReference type="ARBA" id="ARBA00023239"/>
    </source>
</evidence>
<evidence type="ECO:0000256" key="2">
    <source>
        <dbReference type="ARBA" id="ARBA00022793"/>
    </source>
</evidence>
<evidence type="ECO:0000256" key="6">
    <source>
        <dbReference type="ARBA" id="ARBA00023145"/>
    </source>
</evidence>
<keyword evidence="1 10" id="KW-0949">S-adenosyl-L-methionine</keyword>
<dbReference type="InterPro" id="IPR016067">
    <property type="entry name" value="S-AdoMet_deCO2ase_core"/>
</dbReference>
<name>A0A1G9V1V5_9FIRM</name>
<keyword evidence="9 10" id="KW-0670">Pyruvate</keyword>
<comment type="function">
    <text evidence="10">Catalyzes the decarboxylation of S-adenosylmethionine to S-adenosylmethioninamine (dcAdoMet), the propylamine donor required for the synthesis of the polyamines spermine and spermidine from the diamine putrescine.</text>
</comment>
<dbReference type="Proteomes" id="UP000214880">
    <property type="component" value="Unassembled WGS sequence"/>
</dbReference>
<protein>
    <recommendedName>
        <fullName evidence="10">S-adenosylmethionine decarboxylase proenzyme</fullName>
        <shortName evidence="10">AdoMetDC</shortName>
        <shortName evidence="10">SAMDC</shortName>
        <ecNumber evidence="10">4.1.1.50</ecNumber>
    </recommendedName>
    <component>
        <recommendedName>
            <fullName evidence="10">S-adenosylmethionine decarboxylase beta chain</fullName>
        </recommendedName>
    </component>
    <component>
        <recommendedName>
            <fullName evidence="10">S-adenosylmethionine decarboxylase alpha chain</fullName>
        </recommendedName>
    </component>
</protein>
<evidence type="ECO:0000256" key="9">
    <source>
        <dbReference type="ARBA" id="ARBA00023317"/>
    </source>
</evidence>
<dbReference type="InterPro" id="IPR017716">
    <property type="entry name" value="S-AdoMet_deCOase_pro-enz"/>
</dbReference>
<evidence type="ECO:0000256" key="5">
    <source>
        <dbReference type="ARBA" id="ARBA00023115"/>
    </source>
</evidence>
<dbReference type="InterPro" id="IPR042286">
    <property type="entry name" value="AdoMetDC_C"/>
</dbReference>
<keyword evidence="4 10" id="KW-0745">Spermidine biosynthesis</keyword>
<feature type="site" description="Cleavage (non-hydrolytic); by autolysis" evidence="10">
    <location>
        <begin position="62"/>
        <end position="63"/>
    </location>
</feature>
<comment type="PTM">
    <text evidence="10">Is synthesized initially as an inactive proenzyme. Formation of the active enzyme involves a self-maturation process in which the active site pyruvoyl group is generated from an internal serine residue via an autocatalytic post-translational modification. Two non-identical subunits are generated from the proenzyme in this reaction, and the pyruvate is formed at the N-terminus of the alpha chain, which is derived from the carboxyl end of the proenzyme. The post-translation cleavage follows an unusual pathway, termed non-hydrolytic serinolysis, in which the side chain hydroxyl group of the serine supplies its oxygen atom to form the C-terminus of the beta chain, while the remainder of the serine residue undergoes an oxidative deamination to produce ammonia and the pyruvoyl group blocking the N-terminus of the alpha chain.</text>
</comment>
<dbReference type="HAMAP" id="MF_00464">
    <property type="entry name" value="AdoMetDC_1"/>
    <property type="match status" value="1"/>
</dbReference>
<comment type="pathway">
    <text evidence="10">Amine and polyamine biosynthesis; S-adenosylmethioninamine biosynthesis; S-adenosylmethioninamine from S-adenosyl-L-methionine: step 1/1.</text>
</comment>
<feature type="active site" description="Proton acceptor; for processing activity" evidence="10">
    <location>
        <position position="68"/>
    </location>
</feature>
<evidence type="ECO:0000256" key="1">
    <source>
        <dbReference type="ARBA" id="ARBA00022691"/>
    </source>
</evidence>
<dbReference type="GO" id="GO:0004014">
    <property type="term" value="F:adenosylmethionine decarboxylase activity"/>
    <property type="evidence" value="ECO:0007669"/>
    <property type="project" value="UniProtKB-UniRule"/>
</dbReference>
<dbReference type="InterPro" id="IPR003826">
    <property type="entry name" value="AdoMetDC_fam_prok"/>
</dbReference>
<dbReference type="NCBIfam" id="TIGR03330">
    <property type="entry name" value="SAM_DCase_Bsu"/>
    <property type="match status" value="1"/>
</dbReference>
<keyword evidence="2 10" id="KW-0210">Decarboxylase</keyword>
<dbReference type="PANTHER" id="PTHR33866:SF2">
    <property type="entry name" value="S-ADENOSYLMETHIONINE DECARBOXYLASE PROENZYME"/>
    <property type="match status" value="1"/>
</dbReference>
<comment type="cofactor">
    <cofactor evidence="10">
        <name>pyruvate</name>
        <dbReference type="ChEBI" id="CHEBI:15361"/>
    </cofactor>
    <text evidence="10">Binds 1 pyruvoyl group covalently per subunit.</text>
</comment>
<keyword evidence="7 10" id="KW-0456">Lyase</keyword>
<evidence type="ECO:0000256" key="4">
    <source>
        <dbReference type="ARBA" id="ARBA00023066"/>
    </source>
</evidence>
<keyword evidence="12" id="KW-1185">Reference proteome</keyword>
<sequence>MKIIGKHLTVDMYGCNFDALNNLEFVKNAMLTAVKEANMTLLDFSSFKFEPQGLTALALLAESHMSIHTYPELGYAAVDVFTCGDHSRPDRAVAVLKTFLKPEKTKTTHIKRGDFGSEKDMRPKIKISVAPLRRIRNTGARVIKMLSRSK</sequence>
<feature type="chain" id="PRO_5023287366" description="S-adenosylmethionine decarboxylase alpha chain" evidence="10">
    <location>
        <begin position="63"/>
        <end position="150"/>
    </location>
</feature>
<keyword evidence="8 10" id="KW-0704">Schiff base</keyword>
<dbReference type="InterPro" id="IPR042284">
    <property type="entry name" value="AdoMetDC_N"/>
</dbReference>
<keyword evidence="6 10" id="KW-0865">Zymogen</keyword>
<dbReference type="GO" id="GO:0008295">
    <property type="term" value="P:spermidine biosynthetic process"/>
    <property type="evidence" value="ECO:0007669"/>
    <property type="project" value="UniProtKB-UniRule"/>
</dbReference>
<gene>
    <name evidence="10" type="primary">speH</name>
    <name evidence="11" type="ORF">SAMN04488502_106141</name>
</gene>
<feature type="active site" description="Schiff-base intermediate with substrate; via pyruvic acid" evidence="10">
    <location>
        <position position="63"/>
    </location>
</feature>
<dbReference type="PANTHER" id="PTHR33866">
    <property type="entry name" value="S-ADENOSYLMETHIONINE DECARBOXYLASE PROENZYME"/>
    <property type="match status" value="1"/>
</dbReference>
<evidence type="ECO:0000313" key="12">
    <source>
        <dbReference type="Proteomes" id="UP000214880"/>
    </source>
</evidence>
<proteinExistence type="inferred from homology"/>
<reference evidence="11 12" key="1">
    <citation type="submission" date="2016-10" db="EMBL/GenBank/DDBJ databases">
        <authorList>
            <person name="de Groot N.N."/>
        </authorList>
    </citation>
    <scope>NUCLEOTIDE SEQUENCE [LARGE SCALE GENOMIC DNA]</scope>
    <source>
        <strain evidence="11 12">DSM 1736</strain>
    </source>
</reference>
<dbReference type="AlphaFoldDB" id="A0A1G9V1V5"/>
<dbReference type="RefSeq" id="WP_092073716.1">
    <property type="nucleotide sequence ID" value="NZ_FNHB01000006.1"/>
</dbReference>
<accession>A0A1G9V1V5</accession>
<dbReference type="EMBL" id="FNHB01000006">
    <property type="protein sequence ID" value="SDM66109.1"/>
    <property type="molecule type" value="Genomic_DNA"/>
</dbReference>
<feature type="chain" id="PRO_5023287367" description="S-adenosylmethionine decarboxylase beta chain" evidence="10">
    <location>
        <begin position="1"/>
        <end position="62"/>
    </location>
</feature>
<dbReference type="Gene3D" id="3.30.160.750">
    <property type="match status" value="1"/>
</dbReference>
<keyword evidence="5 10" id="KW-0620">Polyamine biosynthesis</keyword>
<evidence type="ECO:0000313" key="11">
    <source>
        <dbReference type="EMBL" id="SDM66109.1"/>
    </source>
</evidence>
<dbReference type="Pfam" id="PF02675">
    <property type="entry name" value="AdoMet_dc"/>
    <property type="match status" value="1"/>
</dbReference>